<dbReference type="PANTHER" id="PTHR47505:SF1">
    <property type="entry name" value="DNA UTILIZATION PROTEIN YHGH"/>
    <property type="match status" value="1"/>
</dbReference>
<reference evidence="5" key="1">
    <citation type="journal article" date="2019" name="Int. J. Syst. Evol. Microbiol.">
        <title>The Global Catalogue of Microorganisms (GCM) 10K type strain sequencing project: providing services to taxonomists for standard genome sequencing and annotation.</title>
        <authorList>
            <consortium name="The Broad Institute Genomics Platform"/>
            <consortium name="The Broad Institute Genome Sequencing Center for Infectious Disease"/>
            <person name="Wu L."/>
            <person name="Ma J."/>
        </authorList>
    </citation>
    <scope>NUCLEOTIDE SEQUENCE [LARGE SCALE GENOMIC DNA]</scope>
    <source>
        <strain evidence="5">CGMCC 1.7656</strain>
    </source>
</reference>
<accession>A0ABQ2NL00</accession>
<evidence type="ECO:0000256" key="1">
    <source>
        <dbReference type="ARBA" id="ARBA00008007"/>
    </source>
</evidence>
<name>A0ABQ2NL00_9FLAO</name>
<keyword evidence="5" id="KW-1185">Reference proteome</keyword>
<dbReference type="CDD" id="cd06223">
    <property type="entry name" value="PRTases_typeI"/>
    <property type="match status" value="1"/>
</dbReference>
<dbReference type="Pfam" id="PF18912">
    <property type="entry name" value="DZR_2"/>
    <property type="match status" value="1"/>
</dbReference>
<feature type="domain" description="Double zinc ribbon" evidence="3">
    <location>
        <begin position="2"/>
        <end position="35"/>
    </location>
</feature>
<evidence type="ECO:0000313" key="5">
    <source>
        <dbReference type="Proteomes" id="UP000620064"/>
    </source>
</evidence>
<dbReference type="SUPFAM" id="SSF53271">
    <property type="entry name" value="PRTase-like"/>
    <property type="match status" value="1"/>
</dbReference>
<feature type="domain" description="Phosphoribosyltransferase" evidence="2">
    <location>
        <begin position="78"/>
        <end position="204"/>
    </location>
</feature>
<dbReference type="Gene3D" id="3.40.50.2020">
    <property type="match status" value="1"/>
</dbReference>
<dbReference type="InterPro" id="IPR051910">
    <property type="entry name" value="ComF/GntX_DNA_util-trans"/>
</dbReference>
<sequence>MLLDLLFPNRCLHCNSIISKDELVCEICVPQIKFSHYNFYEENPLKNRCKLLFPVENAFALMEFEQEGLSRKIIHQLKYHSQEKVGKILADWTAERLQFSEEKPDILVTVPLHPKKLKKRGYNQLHLYANTLSKHWNIPHHQKFLKRNSYQKAQARKDKLHRLETKYDFSVTENLHGKHFLLIDDVFTTGNTMNTIVWEILKNPSNKISILVMAIDV</sequence>
<dbReference type="InterPro" id="IPR000836">
    <property type="entry name" value="PRTase_dom"/>
</dbReference>
<comment type="caution">
    <text evidence="4">The sequence shown here is derived from an EMBL/GenBank/DDBJ whole genome shotgun (WGS) entry which is preliminary data.</text>
</comment>
<dbReference type="InterPro" id="IPR029057">
    <property type="entry name" value="PRTase-like"/>
</dbReference>
<comment type="similarity">
    <text evidence="1">Belongs to the ComF/GntX family.</text>
</comment>
<evidence type="ECO:0000313" key="4">
    <source>
        <dbReference type="EMBL" id="GGP04683.1"/>
    </source>
</evidence>
<gene>
    <name evidence="4" type="ORF">GCM10010992_18110</name>
</gene>
<organism evidence="4 5">
    <name type="scientific">Cloacibacterium rupense</name>
    <dbReference type="NCBI Taxonomy" id="517423"/>
    <lineage>
        <taxon>Bacteria</taxon>
        <taxon>Pseudomonadati</taxon>
        <taxon>Bacteroidota</taxon>
        <taxon>Flavobacteriia</taxon>
        <taxon>Flavobacteriales</taxon>
        <taxon>Weeksellaceae</taxon>
    </lineage>
</organism>
<dbReference type="Pfam" id="PF00156">
    <property type="entry name" value="Pribosyltran"/>
    <property type="match status" value="1"/>
</dbReference>
<dbReference type="InterPro" id="IPR044005">
    <property type="entry name" value="DZR_2"/>
</dbReference>
<dbReference type="EMBL" id="BMLV01000003">
    <property type="protein sequence ID" value="GGP04683.1"/>
    <property type="molecule type" value="Genomic_DNA"/>
</dbReference>
<dbReference type="Proteomes" id="UP000620064">
    <property type="component" value="Unassembled WGS sequence"/>
</dbReference>
<evidence type="ECO:0000259" key="2">
    <source>
        <dbReference type="Pfam" id="PF00156"/>
    </source>
</evidence>
<dbReference type="PANTHER" id="PTHR47505">
    <property type="entry name" value="DNA UTILIZATION PROTEIN YHGH"/>
    <property type="match status" value="1"/>
</dbReference>
<evidence type="ECO:0000259" key="3">
    <source>
        <dbReference type="Pfam" id="PF18912"/>
    </source>
</evidence>
<proteinExistence type="inferred from homology"/>
<protein>
    <submittedName>
        <fullName evidence="4">Amidophosphoribosyltransferase</fullName>
    </submittedName>
</protein>